<dbReference type="OrthoDB" id="9777044at2"/>
<evidence type="ECO:0000256" key="5">
    <source>
        <dbReference type="HAMAP-Rule" id="MF_00902"/>
    </source>
</evidence>
<gene>
    <name evidence="5 6" type="primary">tatC</name>
    <name evidence="6" type="ORF">F8C67_12160</name>
</gene>
<evidence type="ECO:0000313" key="7">
    <source>
        <dbReference type="Proteomes" id="UP000468650"/>
    </source>
</evidence>
<comment type="subunit">
    <text evidence="5">Forms a complex with TatA.</text>
</comment>
<name>A0A6N6RFK9_9FLAO</name>
<evidence type="ECO:0000256" key="3">
    <source>
        <dbReference type="ARBA" id="ARBA00022989"/>
    </source>
</evidence>
<accession>A0A6N6RFK9</accession>
<dbReference type="GO" id="GO:0009977">
    <property type="term" value="F:proton motive force dependent protein transmembrane transporter activity"/>
    <property type="evidence" value="ECO:0007669"/>
    <property type="project" value="TreeGrafter"/>
</dbReference>
<dbReference type="PANTHER" id="PTHR30371:SF0">
    <property type="entry name" value="SEC-INDEPENDENT PROTEIN TRANSLOCASE PROTEIN TATC, CHLOROPLASTIC-RELATED"/>
    <property type="match status" value="1"/>
</dbReference>
<dbReference type="GO" id="GO:0043953">
    <property type="term" value="P:protein transport by the Tat complex"/>
    <property type="evidence" value="ECO:0007669"/>
    <property type="project" value="UniProtKB-UniRule"/>
</dbReference>
<feature type="transmembrane region" description="Helical" evidence="5">
    <location>
        <begin position="181"/>
        <end position="207"/>
    </location>
</feature>
<dbReference type="PROSITE" id="PS01218">
    <property type="entry name" value="TATC"/>
    <property type="match status" value="1"/>
</dbReference>
<dbReference type="Pfam" id="PF00902">
    <property type="entry name" value="TatC"/>
    <property type="match status" value="1"/>
</dbReference>
<evidence type="ECO:0000313" key="6">
    <source>
        <dbReference type="EMBL" id="KAB2807325.1"/>
    </source>
</evidence>
<sequence length="272" mass="30497">MAKTKKDPNAMSFLDHLEELRWHLLRATIAILVGAVVAFIWTDILFDVILFGPKSPDFITYQGICWLSTQLGGDTFCFTEMPFEIINTDMAGQFSMHMWASIVAGIIIAFPYIIWEMWRFIKPGLHSNEKKNGGSTILITALLFLLGVGFGYYVISPLSVQFFGTYTVSSDVENTIRLGSYVSLVTTITLATGLLFELPVIVYFLSSLGILTPDWMRKYRRHAIVVVLVFAAVITPPDPMSQVLVAIPIMILYQISISVSSRVLRRRNAKTA</sequence>
<dbReference type="Proteomes" id="UP000468650">
    <property type="component" value="Unassembled WGS sequence"/>
</dbReference>
<comment type="subcellular location">
    <subcellularLocation>
        <location evidence="5">Cell membrane</location>
        <topology evidence="5">Multi-pass membrane protein</topology>
    </subcellularLocation>
    <subcellularLocation>
        <location evidence="1">Membrane</location>
        <topology evidence="1">Multi-pass membrane protein</topology>
    </subcellularLocation>
</comment>
<dbReference type="AlphaFoldDB" id="A0A6N6RFK9"/>
<keyword evidence="5" id="KW-1003">Cell membrane</keyword>
<dbReference type="PRINTS" id="PR01840">
    <property type="entry name" value="TATCFAMILY"/>
</dbReference>
<evidence type="ECO:0000256" key="1">
    <source>
        <dbReference type="ARBA" id="ARBA00004141"/>
    </source>
</evidence>
<dbReference type="GO" id="GO:0065002">
    <property type="term" value="P:intracellular protein transmembrane transport"/>
    <property type="evidence" value="ECO:0007669"/>
    <property type="project" value="TreeGrafter"/>
</dbReference>
<proteinExistence type="inferred from homology"/>
<dbReference type="RefSeq" id="WP_151668132.1">
    <property type="nucleotide sequence ID" value="NZ_WBVO01000011.1"/>
</dbReference>
<comment type="caution">
    <text evidence="6">The sequence shown here is derived from an EMBL/GenBank/DDBJ whole genome shotgun (WGS) entry which is preliminary data.</text>
</comment>
<dbReference type="HAMAP" id="MF_00902">
    <property type="entry name" value="TatC"/>
    <property type="match status" value="1"/>
</dbReference>
<evidence type="ECO:0000256" key="4">
    <source>
        <dbReference type="ARBA" id="ARBA00023136"/>
    </source>
</evidence>
<comment type="similarity">
    <text evidence="5">Belongs to the TatC family.</text>
</comment>
<keyword evidence="2 5" id="KW-0812">Transmembrane</keyword>
<protein>
    <recommendedName>
        <fullName evidence="5">Sec-independent protein translocase protein TatC</fullName>
    </recommendedName>
</protein>
<keyword evidence="5" id="KW-0811">Translocation</keyword>
<keyword evidence="5" id="KW-0813">Transport</keyword>
<dbReference type="EMBL" id="WBVO01000011">
    <property type="protein sequence ID" value="KAB2807325.1"/>
    <property type="molecule type" value="Genomic_DNA"/>
</dbReference>
<dbReference type="InterPro" id="IPR019820">
    <property type="entry name" value="Sec-indep_translocase_CS"/>
</dbReference>
<feature type="transmembrane region" description="Helical" evidence="5">
    <location>
        <begin position="243"/>
        <end position="264"/>
    </location>
</feature>
<keyword evidence="3 5" id="KW-1133">Transmembrane helix</keyword>
<dbReference type="NCBIfam" id="TIGR00945">
    <property type="entry name" value="tatC"/>
    <property type="match status" value="1"/>
</dbReference>
<keyword evidence="4 5" id="KW-0472">Membrane</keyword>
<evidence type="ECO:0000256" key="2">
    <source>
        <dbReference type="ARBA" id="ARBA00022692"/>
    </source>
</evidence>
<feature type="transmembrane region" description="Helical" evidence="5">
    <location>
        <begin position="96"/>
        <end position="115"/>
    </location>
</feature>
<dbReference type="PANTHER" id="PTHR30371">
    <property type="entry name" value="SEC-INDEPENDENT PROTEIN TRANSLOCASE PROTEIN TATC"/>
    <property type="match status" value="1"/>
</dbReference>
<feature type="transmembrane region" description="Helical" evidence="5">
    <location>
        <begin position="20"/>
        <end position="41"/>
    </location>
</feature>
<dbReference type="GO" id="GO:0033281">
    <property type="term" value="C:TAT protein transport complex"/>
    <property type="evidence" value="ECO:0007669"/>
    <property type="project" value="UniProtKB-UniRule"/>
</dbReference>
<reference evidence="6 7" key="1">
    <citation type="submission" date="2019-09" db="EMBL/GenBank/DDBJ databases">
        <title>Genomes of family Cryomorphaceae.</title>
        <authorList>
            <person name="Bowman J.P."/>
        </authorList>
    </citation>
    <scope>NUCLEOTIDE SEQUENCE [LARGE SCALE GENOMIC DNA]</scope>
    <source>
        <strain evidence="6 7">LMG 25704</strain>
    </source>
</reference>
<keyword evidence="5" id="KW-0653">Protein transport</keyword>
<comment type="function">
    <text evidence="5">Part of the twin-arginine translocation (Tat) system that transports large folded proteins containing a characteristic twin-arginine motif in their signal peptide across membranes.</text>
</comment>
<feature type="transmembrane region" description="Helical" evidence="5">
    <location>
        <begin position="136"/>
        <end position="155"/>
    </location>
</feature>
<dbReference type="InterPro" id="IPR002033">
    <property type="entry name" value="TatC"/>
</dbReference>
<feature type="transmembrane region" description="Helical" evidence="5">
    <location>
        <begin position="219"/>
        <end position="237"/>
    </location>
</feature>
<organism evidence="6 7">
    <name type="scientific">Phaeocystidibacter luteus</name>
    <dbReference type="NCBI Taxonomy" id="911197"/>
    <lineage>
        <taxon>Bacteria</taxon>
        <taxon>Pseudomonadati</taxon>
        <taxon>Bacteroidota</taxon>
        <taxon>Flavobacteriia</taxon>
        <taxon>Flavobacteriales</taxon>
        <taxon>Phaeocystidibacteraceae</taxon>
        <taxon>Phaeocystidibacter</taxon>
    </lineage>
</organism>
<keyword evidence="7" id="KW-1185">Reference proteome</keyword>